<evidence type="ECO:0000313" key="2">
    <source>
        <dbReference type="Proteomes" id="UP000625568"/>
    </source>
</evidence>
<keyword evidence="1" id="KW-0808">Transferase</keyword>
<proteinExistence type="predicted"/>
<protein>
    <submittedName>
        <fullName evidence="1">N-acetyltransferase</fullName>
    </submittedName>
</protein>
<dbReference type="AlphaFoldDB" id="A0A892IF35"/>
<gene>
    <name evidence="1" type="ORF">I6K02_25165</name>
</gene>
<dbReference type="GeneID" id="93129717"/>
<dbReference type="Proteomes" id="UP000625568">
    <property type="component" value="Chromosome 2"/>
</dbReference>
<name>A0A892IF35_9BURK</name>
<evidence type="ECO:0000313" key="1">
    <source>
        <dbReference type="EMBL" id="QRO79817.1"/>
    </source>
</evidence>
<sequence>MHEVDMLVAEIGNLELARGGQTGDLALRAEALASTADVDRHQWDALVSDHDFFNSWGWLASLDHALGDTPLLTVRGPTGLLAGCALWDGERTSGLFCAAELFANIPGPWERDFLWLGGRRSTHNEIACVSGHRKAAALKHLLHAAVDRAAAQDRAGIVVPYVPLPTALELVGSLPNAALVLHTAEAATPVPHGGLHEMIASWRTHDRVSANAEIAAFERKGNHIEWRPIDDELEAVAAHLIAQNRERHGSAPSNEWMRRMLAGQRKSGVIDSAIAAVAMRGDEVVGLTLFYRFGRSLHARYFGSNYAIADKDFRYFCLCYYAPLDYAAAQGFSEVRLSIAALQAKAKRGAQLEPLAAVVALSDGSRLNQDAVTLHNHTLVQEFRREFQSHLSPEWNLFDVETY</sequence>
<dbReference type="EMBL" id="CP069483">
    <property type="protein sequence ID" value="QRO79817.1"/>
    <property type="molecule type" value="Genomic_DNA"/>
</dbReference>
<reference evidence="1 2" key="1">
    <citation type="submission" date="2021-02" db="EMBL/GenBank/DDBJ databases">
        <title>FDA dAtabase for Regulatory Grade micrObial Sequences (FDA-ARGOS): Supporting development and validation of Infectious Disease Dx tests.</title>
        <authorList>
            <person name="Minogue T."/>
            <person name="Wolcott M."/>
            <person name="Wasieloski L."/>
            <person name="Aguilar W."/>
            <person name="Moore D."/>
            <person name="Jaissle J."/>
            <person name="Tallon L."/>
            <person name="Sadzewicz L."/>
            <person name="Zhao X."/>
            <person name="Boylan J."/>
            <person name="Ott S."/>
            <person name="Bowen H."/>
            <person name="Vavikolanu K."/>
            <person name="Mehta A."/>
            <person name="Aluvathingal J."/>
            <person name="Nadendla S."/>
            <person name="Yan Y."/>
            <person name="Sichtig H."/>
        </authorList>
    </citation>
    <scope>NUCLEOTIDE SEQUENCE [LARGE SCALE GENOMIC DNA]</scope>
    <source>
        <strain evidence="1 2">FDAARGOS_1272</strain>
    </source>
</reference>
<dbReference type="Gene3D" id="3.40.630.30">
    <property type="match status" value="1"/>
</dbReference>
<dbReference type="SUPFAM" id="SSF55729">
    <property type="entry name" value="Acyl-CoA N-acyltransferases (Nat)"/>
    <property type="match status" value="1"/>
</dbReference>
<accession>A0A892IF35</accession>
<dbReference type="RefSeq" id="WP_006766143.1">
    <property type="nucleotide sequence ID" value="NZ_CP033838.1"/>
</dbReference>
<dbReference type="GO" id="GO:0016740">
    <property type="term" value="F:transferase activity"/>
    <property type="evidence" value="ECO:0007669"/>
    <property type="project" value="UniProtKB-KW"/>
</dbReference>
<dbReference type="InterPro" id="IPR016181">
    <property type="entry name" value="Acyl_CoA_acyltransferase"/>
</dbReference>
<organism evidence="1 2">
    <name type="scientific">Burkholderia dolosa</name>
    <dbReference type="NCBI Taxonomy" id="152500"/>
    <lineage>
        <taxon>Bacteria</taxon>
        <taxon>Pseudomonadati</taxon>
        <taxon>Pseudomonadota</taxon>
        <taxon>Betaproteobacteria</taxon>
        <taxon>Burkholderiales</taxon>
        <taxon>Burkholderiaceae</taxon>
        <taxon>Burkholderia</taxon>
        <taxon>Burkholderia cepacia complex</taxon>
    </lineage>
</organism>
<keyword evidence="2" id="KW-1185">Reference proteome</keyword>